<evidence type="ECO:0000256" key="3">
    <source>
        <dbReference type="SAM" id="MobiDB-lite"/>
    </source>
</evidence>
<dbReference type="InterPro" id="IPR013216">
    <property type="entry name" value="Methyltransf_11"/>
</dbReference>
<keyword evidence="1 5" id="KW-0489">Methyltransferase</keyword>
<gene>
    <name evidence="5" type="primary">bioC_1</name>
    <name evidence="5" type="ORF">NCTC12722_00609</name>
</gene>
<accession>A0A380W3A8</accession>
<name>A0A380W3A8_AFIFE</name>
<dbReference type="PANTHER" id="PTHR13090">
    <property type="entry name" value="ARGININE-HYDROXYLASE NDUFAF5, MITOCHONDRIAL"/>
    <property type="match status" value="1"/>
</dbReference>
<evidence type="ECO:0000259" key="4">
    <source>
        <dbReference type="Pfam" id="PF08241"/>
    </source>
</evidence>
<feature type="domain" description="Methyltransferase type 11" evidence="4">
    <location>
        <begin position="94"/>
        <end position="150"/>
    </location>
</feature>
<dbReference type="GO" id="GO:0032259">
    <property type="term" value="P:methylation"/>
    <property type="evidence" value="ECO:0007669"/>
    <property type="project" value="UniProtKB-KW"/>
</dbReference>
<organism evidence="5 6">
    <name type="scientific">Afipia felis</name>
    <name type="common">Cat scratch disease bacillus</name>
    <dbReference type="NCBI Taxonomy" id="1035"/>
    <lineage>
        <taxon>Bacteria</taxon>
        <taxon>Pseudomonadati</taxon>
        <taxon>Pseudomonadota</taxon>
        <taxon>Alphaproteobacteria</taxon>
        <taxon>Hyphomicrobiales</taxon>
        <taxon>Nitrobacteraceae</taxon>
        <taxon>Afipia</taxon>
    </lineage>
</organism>
<dbReference type="InterPro" id="IPR050602">
    <property type="entry name" value="Malonyl-ACP_OMT"/>
</dbReference>
<reference evidence="5 6" key="1">
    <citation type="submission" date="2018-06" db="EMBL/GenBank/DDBJ databases">
        <authorList>
            <consortium name="Pathogen Informatics"/>
            <person name="Doyle S."/>
        </authorList>
    </citation>
    <scope>NUCLEOTIDE SEQUENCE [LARGE SCALE GENOMIC DNA]</scope>
    <source>
        <strain evidence="5 6">NCTC12722</strain>
    </source>
</reference>
<dbReference type="InterPro" id="IPR029063">
    <property type="entry name" value="SAM-dependent_MTases_sf"/>
</dbReference>
<keyword evidence="2 5" id="KW-0808">Transferase</keyword>
<evidence type="ECO:0000256" key="1">
    <source>
        <dbReference type="ARBA" id="ARBA00022603"/>
    </source>
</evidence>
<dbReference type="EMBL" id="UIGB01000001">
    <property type="protein sequence ID" value="SUU83444.1"/>
    <property type="molecule type" value="Genomic_DNA"/>
</dbReference>
<dbReference type="Proteomes" id="UP000254343">
    <property type="component" value="Unassembled WGS sequence"/>
</dbReference>
<evidence type="ECO:0000313" key="5">
    <source>
        <dbReference type="EMBL" id="SUU83444.1"/>
    </source>
</evidence>
<dbReference type="AlphaFoldDB" id="A0A380W3A8"/>
<dbReference type="Pfam" id="PF08241">
    <property type="entry name" value="Methyltransf_11"/>
    <property type="match status" value="1"/>
</dbReference>
<proteinExistence type="predicted"/>
<feature type="region of interest" description="Disordered" evidence="3">
    <location>
        <begin position="276"/>
        <end position="305"/>
    </location>
</feature>
<evidence type="ECO:0000313" key="6">
    <source>
        <dbReference type="Proteomes" id="UP000254343"/>
    </source>
</evidence>
<sequence length="305" mass="33437">MNPLKLVHVSRLNAGGVGRNKRPMTSTSPPKVFDSVLLKKRQARAAKAGAETFLLDRVVEDLGERLHAVVRDFQTAVDLGSPGHGAADVLAASVKQSRHVDWPANEHEALPFQAHALDLVVSVLALQFVNDLPGVLAQIRRALQPDGYFLAATIGGDTLTELRQSFAEAEVALDGGLSPRVIPMLDLRDAGALLQRAGFALPVTDVDRVTVRYDTMFGLMRDLRRMGATNMLMDRRHTPLRRATLMRAAEIYAQRFSDSDGRIRATFDIVWMAGWSPDESQPKPLKPGSAKMSLEEAIKSQSRKG</sequence>
<dbReference type="Gene3D" id="3.40.50.150">
    <property type="entry name" value="Vaccinia Virus protein VP39"/>
    <property type="match status" value="1"/>
</dbReference>
<evidence type="ECO:0000256" key="2">
    <source>
        <dbReference type="ARBA" id="ARBA00022679"/>
    </source>
</evidence>
<dbReference type="GO" id="GO:0008757">
    <property type="term" value="F:S-adenosylmethionine-dependent methyltransferase activity"/>
    <property type="evidence" value="ECO:0007669"/>
    <property type="project" value="InterPro"/>
</dbReference>
<dbReference type="SUPFAM" id="SSF53335">
    <property type="entry name" value="S-adenosyl-L-methionine-dependent methyltransferases"/>
    <property type="match status" value="1"/>
</dbReference>
<dbReference type="EC" id="2.1.1.197" evidence="5"/>
<dbReference type="GO" id="GO:0102130">
    <property type="term" value="F:malonyl-CoA methyltransferase activity"/>
    <property type="evidence" value="ECO:0007669"/>
    <property type="project" value="UniProtKB-EC"/>
</dbReference>
<protein>
    <submittedName>
        <fullName evidence="5">Malonyl-CoA O-methyltransferase BioC</fullName>
        <ecNumber evidence="5">2.1.1.197</ecNumber>
    </submittedName>
</protein>
<dbReference type="PANTHER" id="PTHR13090:SF1">
    <property type="entry name" value="ARGININE-HYDROXYLASE NDUFAF5, MITOCHONDRIAL"/>
    <property type="match status" value="1"/>
</dbReference>